<proteinExistence type="predicted"/>
<evidence type="ECO:0000313" key="4">
    <source>
        <dbReference type="Proteomes" id="UP000028524"/>
    </source>
</evidence>
<name>A0A084R2A8_STAC4</name>
<protein>
    <recommendedName>
        <fullName evidence="2">FAD dependent oxidoreductase domain-containing protein</fullName>
    </recommendedName>
</protein>
<dbReference type="OMA" id="WAWLCGT"/>
<dbReference type="InterPro" id="IPR036188">
    <property type="entry name" value="FAD/NAD-bd_sf"/>
</dbReference>
<dbReference type="PANTHER" id="PTHR13847:SF213">
    <property type="entry name" value="DEPENDENT OXIDOREDUCTASE, PUTATIVE-RELATED"/>
    <property type="match status" value="1"/>
</dbReference>
<evidence type="ECO:0000259" key="2">
    <source>
        <dbReference type="Pfam" id="PF01266"/>
    </source>
</evidence>
<dbReference type="HOGENOM" id="CLU_022730_2_1_1"/>
<dbReference type="Proteomes" id="UP000028524">
    <property type="component" value="Unassembled WGS sequence"/>
</dbReference>
<keyword evidence="4" id="KW-1185">Reference proteome</keyword>
<dbReference type="InterPro" id="IPR006076">
    <property type="entry name" value="FAD-dep_OxRdtase"/>
</dbReference>
<sequence length="528" mass="57111">MGAIVSLVRDTSRTISTAWAVLSTLNEQYQRALERLRRAPGLPGPNPTSSYWQDDAPFPALVDRQDALPAEVDVVIVGSGITAAAAAKTLLELSPETSVAVLEARQLCSGATGRNGGHIKCVPYEVYPTLRKKGFGEEAAARLTRIQTRHVEALMQVGRKFPLGEVREVETVDLYLEEKDFEEALKELDETKQAIPELDFAVWHGPEARKQFGVNEKIKGAISYQAGALWPYRLVTSLWHHLMTTHAPNLTLSTHTPVTSVSRGDGDDGDDKDGRYLVQTPRGNLRACHVLHATNGFAPQLVPSLVGVVGGSHAEMTAQRPGDDFPRCHGQRSWSVIYCPGFDYITQRPDGPDGEPGDLMVGGGFFRSKEQGMDVLGVYDDSYTDAFPVMHLYGCMPTVFQPNWGAGSAMKKSWSGIVALTGDTLPLVGRLPSSSPTTSSRQPATANSLKAGSGEWVSAGYNGEGMVWAWLCGSAVAVMMAGEEDNDVPPGLGRPGGRLTEWFPVEELAVNAARLKRADLKNLADVLT</sequence>
<dbReference type="InParanoid" id="A0A084R2A8"/>
<evidence type="ECO:0000313" key="3">
    <source>
        <dbReference type="EMBL" id="KFA70343.1"/>
    </source>
</evidence>
<organism evidence="3 4">
    <name type="scientific">Stachybotrys chlorohalonatus (strain IBT 40285)</name>
    <dbReference type="NCBI Taxonomy" id="1283841"/>
    <lineage>
        <taxon>Eukaryota</taxon>
        <taxon>Fungi</taxon>
        <taxon>Dikarya</taxon>
        <taxon>Ascomycota</taxon>
        <taxon>Pezizomycotina</taxon>
        <taxon>Sordariomycetes</taxon>
        <taxon>Hypocreomycetidae</taxon>
        <taxon>Hypocreales</taxon>
        <taxon>Stachybotryaceae</taxon>
        <taxon>Stachybotrys</taxon>
    </lineage>
</organism>
<dbReference type="PANTHER" id="PTHR13847">
    <property type="entry name" value="SARCOSINE DEHYDROGENASE-RELATED"/>
    <property type="match status" value="1"/>
</dbReference>
<feature type="region of interest" description="Disordered" evidence="1">
    <location>
        <begin position="430"/>
        <end position="449"/>
    </location>
</feature>
<evidence type="ECO:0000256" key="1">
    <source>
        <dbReference type="SAM" id="MobiDB-lite"/>
    </source>
</evidence>
<reference evidence="3 4" key="1">
    <citation type="journal article" date="2014" name="BMC Genomics">
        <title>Comparative genome sequencing reveals chemotype-specific gene clusters in the toxigenic black mold Stachybotrys.</title>
        <authorList>
            <person name="Semeiks J."/>
            <person name="Borek D."/>
            <person name="Otwinowski Z."/>
            <person name="Grishin N.V."/>
        </authorList>
    </citation>
    <scope>NUCLEOTIDE SEQUENCE [LARGE SCALE GENOMIC DNA]</scope>
    <source>
        <strain evidence="3 4">IBT 40285</strain>
    </source>
</reference>
<accession>A0A084R2A8</accession>
<dbReference type="OrthoDB" id="429143at2759"/>
<dbReference type="EMBL" id="KL659203">
    <property type="protein sequence ID" value="KFA70343.1"/>
    <property type="molecule type" value="Genomic_DNA"/>
</dbReference>
<dbReference type="AlphaFoldDB" id="A0A084R2A8"/>
<feature type="domain" description="FAD dependent oxidoreductase" evidence="2">
    <location>
        <begin position="73"/>
        <end position="477"/>
    </location>
</feature>
<dbReference type="Gene3D" id="3.50.50.60">
    <property type="entry name" value="FAD/NAD(P)-binding domain"/>
    <property type="match status" value="1"/>
</dbReference>
<dbReference type="STRING" id="1283841.A0A084R2A8"/>
<dbReference type="GO" id="GO:0005737">
    <property type="term" value="C:cytoplasm"/>
    <property type="evidence" value="ECO:0007669"/>
    <property type="project" value="TreeGrafter"/>
</dbReference>
<dbReference type="Pfam" id="PF01266">
    <property type="entry name" value="DAO"/>
    <property type="match status" value="1"/>
</dbReference>
<gene>
    <name evidence="3" type="ORF">S40285_01767</name>
</gene>
<dbReference type="Gene3D" id="3.30.9.10">
    <property type="entry name" value="D-Amino Acid Oxidase, subunit A, domain 2"/>
    <property type="match status" value="1"/>
</dbReference>
<dbReference type="SUPFAM" id="SSF51905">
    <property type="entry name" value="FAD/NAD(P)-binding domain"/>
    <property type="match status" value="1"/>
</dbReference>